<feature type="domain" description="P-type ATPase A" evidence="15">
    <location>
        <begin position="335"/>
        <end position="454"/>
    </location>
</feature>
<dbReference type="PRINTS" id="PR00119">
    <property type="entry name" value="CATATPASE"/>
</dbReference>
<dbReference type="InterPro" id="IPR023298">
    <property type="entry name" value="ATPase_P-typ_TM_dom_sf"/>
</dbReference>
<dbReference type="InterPro" id="IPR036412">
    <property type="entry name" value="HAD-like_sf"/>
</dbReference>
<accession>A0A9N9RNE8</accession>
<feature type="transmembrane region" description="Helical" evidence="13">
    <location>
        <begin position="1182"/>
        <end position="1203"/>
    </location>
</feature>
<evidence type="ECO:0000259" key="16">
    <source>
        <dbReference type="Pfam" id="PF12409"/>
    </source>
</evidence>
<dbReference type="SFLD" id="SFLDF00027">
    <property type="entry name" value="p-type_atpase"/>
    <property type="match status" value="1"/>
</dbReference>
<keyword evidence="3" id="KW-0597">Phosphoprotein</keyword>
<dbReference type="GO" id="GO:0046872">
    <property type="term" value="F:metal ion binding"/>
    <property type="evidence" value="ECO:0007669"/>
    <property type="project" value="UniProtKB-UniRule"/>
</dbReference>
<feature type="transmembrane region" description="Helical" evidence="13">
    <location>
        <begin position="1063"/>
        <end position="1084"/>
    </location>
</feature>
<name>A0A9N9RNE8_9DIPT</name>
<dbReference type="SUPFAM" id="SSF81665">
    <property type="entry name" value="Calcium ATPase, transmembrane domain M"/>
    <property type="match status" value="1"/>
</dbReference>
<evidence type="ECO:0000256" key="3">
    <source>
        <dbReference type="ARBA" id="ARBA00022553"/>
    </source>
</evidence>
<dbReference type="InterPro" id="IPR008250">
    <property type="entry name" value="ATPase_P-typ_transduc_dom_A_sf"/>
</dbReference>
<dbReference type="NCBIfam" id="TIGR01494">
    <property type="entry name" value="ATPase_P-type"/>
    <property type="match status" value="2"/>
</dbReference>
<keyword evidence="6 13" id="KW-0547">Nucleotide-binding</keyword>
<dbReference type="GO" id="GO:0016020">
    <property type="term" value="C:membrane"/>
    <property type="evidence" value="ECO:0007669"/>
    <property type="project" value="UniProtKB-SubCell"/>
</dbReference>
<dbReference type="GO" id="GO:0006874">
    <property type="term" value="P:intracellular calcium ion homeostasis"/>
    <property type="evidence" value="ECO:0007669"/>
    <property type="project" value="TreeGrafter"/>
</dbReference>
<dbReference type="GO" id="GO:0015203">
    <property type="term" value="F:polyamine transmembrane transporter activity"/>
    <property type="evidence" value="ECO:0007669"/>
    <property type="project" value="TreeGrafter"/>
</dbReference>
<evidence type="ECO:0000256" key="4">
    <source>
        <dbReference type="ARBA" id="ARBA00022692"/>
    </source>
</evidence>
<feature type="compositionally biased region" description="Basic and acidic residues" evidence="14">
    <location>
        <begin position="1465"/>
        <end position="1475"/>
    </location>
</feature>
<organism evidence="17 18">
    <name type="scientific">Chironomus riparius</name>
    <dbReference type="NCBI Taxonomy" id="315576"/>
    <lineage>
        <taxon>Eukaryota</taxon>
        <taxon>Metazoa</taxon>
        <taxon>Ecdysozoa</taxon>
        <taxon>Arthropoda</taxon>
        <taxon>Hexapoda</taxon>
        <taxon>Insecta</taxon>
        <taxon>Pterygota</taxon>
        <taxon>Neoptera</taxon>
        <taxon>Endopterygota</taxon>
        <taxon>Diptera</taxon>
        <taxon>Nematocera</taxon>
        <taxon>Chironomoidea</taxon>
        <taxon>Chironomidae</taxon>
        <taxon>Chironominae</taxon>
        <taxon>Chironomus</taxon>
    </lineage>
</organism>
<keyword evidence="4 13" id="KW-0812">Transmembrane</keyword>
<dbReference type="SUPFAM" id="SSF56784">
    <property type="entry name" value="HAD-like"/>
    <property type="match status" value="1"/>
</dbReference>
<evidence type="ECO:0000256" key="7">
    <source>
        <dbReference type="ARBA" id="ARBA00022840"/>
    </source>
</evidence>
<evidence type="ECO:0000313" key="18">
    <source>
        <dbReference type="Proteomes" id="UP001153620"/>
    </source>
</evidence>
<dbReference type="InterPro" id="IPR044492">
    <property type="entry name" value="P_typ_ATPase_HD_dom"/>
</dbReference>
<proteinExistence type="inferred from homology"/>
<feature type="compositionally biased region" description="Polar residues" evidence="14">
    <location>
        <begin position="1333"/>
        <end position="1344"/>
    </location>
</feature>
<dbReference type="GO" id="GO:0140358">
    <property type="term" value="F:P-type transmembrane transporter activity"/>
    <property type="evidence" value="ECO:0007669"/>
    <property type="project" value="InterPro"/>
</dbReference>
<dbReference type="Gene3D" id="2.70.150.10">
    <property type="entry name" value="Calcium-transporting ATPase, cytoplasmic transduction domain A"/>
    <property type="match status" value="1"/>
</dbReference>
<dbReference type="SFLD" id="SFLDS00003">
    <property type="entry name" value="Haloacid_Dehalogenase"/>
    <property type="match status" value="1"/>
</dbReference>
<evidence type="ECO:0000256" key="1">
    <source>
        <dbReference type="ARBA" id="ARBA00004141"/>
    </source>
</evidence>
<dbReference type="Pfam" id="PF12409">
    <property type="entry name" value="P5-ATPase"/>
    <property type="match status" value="1"/>
</dbReference>
<comment type="similarity">
    <text evidence="2 13">Belongs to the cation transport ATPase (P-type) (TC 3.A.3) family. Type V subfamily.</text>
</comment>
<dbReference type="InterPro" id="IPR001757">
    <property type="entry name" value="P_typ_ATPase"/>
</dbReference>
<comment type="catalytic activity">
    <reaction evidence="12 13">
        <text>ATP + H2O = ADP + phosphate + H(+)</text>
        <dbReference type="Rhea" id="RHEA:13065"/>
        <dbReference type="ChEBI" id="CHEBI:15377"/>
        <dbReference type="ChEBI" id="CHEBI:15378"/>
        <dbReference type="ChEBI" id="CHEBI:30616"/>
        <dbReference type="ChEBI" id="CHEBI:43474"/>
        <dbReference type="ChEBI" id="CHEBI:456216"/>
    </reaction>
</comment>
<keyword evidence="7 13" id="KW-0067">ATP-binding</keyword>
<feature type="transmembrane region" description="Helical" evidence="13">
    <location>
        <begin position="1090"/>
        <end position="1108"/>
    </location>
</feature>
<keyword evidence="10 13" id="KW-1133">Transmembrane helix</keyword>
<dbReference type="InterPro" id="IPR023299">
    <property type="entry name" value="ATPase_P-typ_cyto_dom_N"/>
</dbReference>
<dbReference type="PROSITE" id="PS00154">
    <property type="entry name" value="ATPASE_E1_E2"/>
    <property type="match status" value="1"/>
</dbReference>
<protein>
    <recommendedName>
        <fullName evidence="13">Cation-transporting ATPase</fullName>
        <ecNumber evidence="13">7.2.2.-</ecNumber>
    </recommendedName>
</protein>
<dbReference type="Gene3D" id="1.20.1110.10">
    <property type="entry name" value="Calcium-transporting ATPase, transmembrane domain"/>
    <property type="match status" value="1"/>
</dbReference>
<dbReference type="Gene3D" id="3.40.50.1000">
    <property type="entry name" value="HAD superfamily/HAD-like"/>
    <property type="match status" value="1"/>
</dbReference>
<evidence type="ECO:0000256" key="13">
    <source>
        <dbReference type="RuleBase" id="RU362082"/>
    </source>
</evidence>
<feature type="transmembrane region" description="Helical" evidence="13">
    <location>
        <begin position="1254"/>
        <end position="1282"/>
    </location>
</feature>
<evidence type="ECO:0000313" key="17">
    <source>
        <dbReference type="EMBL" id="CAG9801658.1"/>
    </source>
</evidence>
<comment type="subcellular location">
    <subcellularLocation>
        <location evidence="1 13">Membrane</location>
        <topology evidence="1 13">Multi-pass membrane protein</topology>
    </subcellularLocation>
</comment>
<dbReference type="SUPFAM" id="SSF81660">
    <property type="entry name" value="Metal cation-transporting ATPase, ATP-binding domain N"/>
    <property type="match status" value="1"/>
</dbReference>
<feature type="transmembrane region" description="Helical" evidence="13">
    <location>
        <begin position="471"/>
        <end position="488"/>
    </location>
</feature>
<dbReference type="InterPro" id="IPR018303">
    <property type="entry name" value="ATPase_P-typ_P_site"/>
</dbReference>
<sequence length="1483" mass="167658">MNNSSSWNCFIWNRRDENSNKDGLQKKTPKKQHQKDGIPDEQFANLLGGSTPNNYDSISYQDANLSTCRDLHKGILNKDQEDEMFVYGYKKSTFRSFLCYLCIGLTLGLMRLVMHWWSHWLLLATHKPCSLEQAEKVLVKEKFQGKHAIYYVKNVVTLTSDNIRESIKNADLNECFSERYTSMDNDFNRQLEIHLSDGKFQQVESVRFFICKKLRYIWHVDTSSFVKLRGLDENVPSVTIHKHKGISDLTRSIRRLVYGDNKIDIAIKSWVELLFLEALNPFYVFQVFSVILWFSYNYYYYACVIILMTAFGIFFSIRQTLKNQKALYATVFSIDTATVVKEDKSPVVMDTKYLVPGDILKIPSSGCTMQCDAVLLSGNCILDESMLTGESVPVTKTPLPCKKDLIYDMKEHARHTLFSGTKIIQTRYIGSEQVLAVVINTGNITAKGALIRSILYPPPVDYKFEQDSYKFVALLASVAFVGFLYTVVTKVFRGVGALKIAVESLDLITIAVPPALPAAMSVGRMYAQKRLEKKNIFCIAPRSINVSGSIDCVCFDKTGTLTEDGLDMYGVVPKTATNSLQIPLKQIDRLPFDHLLYGMVTCHSITLMNGEMKGDPLDLKMFESTGWKLEEANVSDDTKYDLLFPTVVKPPTNNSKGSQPHLLMQSPPSETQLDNLDINSHDIGIVREFSFTSSLQRMAVITRKLTDRHFNVYCKGSPEMIATLCRQDTLPSDFNEKLNYYAQQGYRIIAMAYKPLEKKLTYPKIQRISRDKVEADLEFLGFVILENRLKPDSEKVIKILNDACIRTVMITGDNILTAVSVAKDCDMILEDQSIIIVNSRWITDDEAELFYTLEGHSTSATATNNMNMVKTPASIDFVDAGSGDGKYKIMTNSNSASSLATVETNTFSNNLQRDAEKGGPLTFNTKKRNFFSNDNNDNDYRLAPELPSNRYRFAMDGKTWAIVREYYPDLLPKFVTRGTIFARMSPDQKMQLVTELQDLGYYVAMCGDGANDCGALKVAHAGISLSDAESSVASPFTSRDRTINCVPAIIREGRTALVTSFGIFKYMAAYSLVQFTSVIILYGIDSNLTDMQFLYIDLCMISVFAFFFGKTESFEGPLVKQTPLNSLVALSPVVSLMLHLIASIGIQIFGWLHVQTYDWFVPFEYEETGSINVESLGCHQNYTIFVISCFQYITLAIVFSKGAPYRKTIFSNRGFLIALVINLLITCYLGLYPANWTISFMQMVAPPKDVLLSFGIILVSIGAINFIIGIFIEEVIVEYILFRKLRYRFHNIEKSHKKFLSIENYLRLNTKWPTLSLYNNQENNSPSDDDSKNQGGNSGASKGASTGHDDDDEDTSPMSYAEISIEPVEDDAVVFDRNSSILNSFFERERQRLASINRGTDQKNVDDNDNVFGNAVNNDNLPIRRKNEQLKREYLELKIADPAKPFANDFMEGSFMSTSDNSNNKQEEEKKDVELHNMPSSKT</sequence>
<keyword evidence="11 13" id="KW-0472">Membrane</keyword>
<reference evidence="17" key="2">
    <citation type="submission" date="2022-10" db="EMBL/GenBank/DDBJ databases">
        <authorList>
            <consortium name="ENA_rothamsted_submissions"/>
            <consortium name="culmorum"/>
            <person name="King R."/>
        </authorList>
    </citation>
    <scope>NUCLEOTIDE SEQUENCE</scope>
</reference>
<dbReference type="InterPro" id="IPR047819">
    <property type="entry name" value="P5A-ATPase_N"/>
</dbReference>
<dbReference type="SFLD" id="SFLDG00002">
    <property type="entry name" value="C1.7:_P-type_atpase_like"/>
    <property type="match status" value="1"/>
</dbReference>
<evidence type="ECO:0000256" key="6">
    <source>
        <dbReference type="ARBA" id="ARBA00022741"/>
    </source>
</evidence>
<evidence type="ECO:0000256" key="11">
    <source>
        <dbReference type="ARBA" id="ARBA00023136"/>
    </source>
</evidence>
<feature type="transmembrane region" description="Helical" evidence="13">
    <location>
        <begin position="1215"/>
        <end position="1234"/>
    </location>
</feature>
<evidence type="ECO:0000256" key="9">
    <source>
        <dbReference type="ARBA" id="ARBA00022967"/>
    </source>
</evidence>
<dbReference type="PANTHER" id="PTHR45630">
    <property type="entry name" value="CATION-TRANSPORTING ATPASE-RELATED"/>
    <property type="match status" value="1"/>
</dbReference>
<gene>
    <name evidence="17" type="ORF">CHIRRI_LOCUS4580</name>
</gene>
<dbReference type="Pfam" id="PF13246">
    <property type="entry name" value="Cation_ATPase"/>
    <property type="match status" value="1"/>
</dbReference>
<evidence type="ECO:0000256" key="10">
    <source>
        <dbReference type="ARBA" id="ARBA00022989"/>
    </source>
</evidence>
<feature type="region of interest" description="Disordered" evidence="14">
    <location>
        <begin position="1448"/>
        <end position="1483"/>
    </location>
</feature>
<reference evidence="17" key="1">
    <citation type="submission" date="2022-01" db="EMBL/GenBank/DDBJ databases">
        <authorList>
            <person name="King R."/>
        </authorList>
    </citation>
    <scope>NUCLEOTIDE SEQUENCE</scope>
</reference>
<dbReference type="PANTHER" id="PTHR45630:SF8">
    <property type="entry name" value="CATION-TRANSPORTING ATPASE"/>
    <property type="match status" value="1"/>
</dbReference>
<evidence type="ECO:0000256" key="14">
    <source>
        <dbReference type="SAM" id="MobiDB-lite"/>
    </source>
</evidence>
<dbReference type="GO" id="GO:0019829">
    <property type="term" value="F:ATPase-coupled monoatomic cation transmembrane transporter activity"/>
    <property type="evidence" value="ECO:0007669"/>
    <property type="project" value="UniProtKB-UniRule"/>
</dbReference>
<feature type="transmembrane region" description="Helical" evidence="13">
    <location>
        <begin position="508"/>
        <end position="527"/>
    </location>
</feature>
<dbReference type="EC" id="7.2.2.-" evidence="13"/>
<dbReference type="NCBIfam" id="TIGR01657">
    <property type="entry name" value="P-ATPase-V"/>
    <property type="match status" value="1"/>
</dbReference>
<feature type="transmembrane region" description="Helical" evidence="13">
    <location>
        <begin position="1129"/>
        <end position="1152"/>
    </location>
</feature>
<dbReference type="GO" id="GO:0005524">
    <property type="term" value="F:ATP binding"/>
    <property type="evidence" value="ECO:0007669"/>
    <property type="project" value="UniProtKB-UniRule"/>
</dbReference>
<feature type="region of interest" description="Disordered" evidence="14">
    <location>
        <begin position="1319"/>
        <end position="1357"/>
    </location>
</feature>
<dbReference type="SUPFAM" id="SSF81653">
    <property type="entry name" value="Calcium ATPase, transduction domain A"/>
    <property type="match status" value="1"/>
</dbReference>
<keyword evidence="18" id="KW-1185">Reference proteome</keyword>
<dbReference type="InterPro" id="IPR023214">
    <property type="entry name" value="HAD_sf"/>
</dbReference>
<dbReference type="FunFam" id="1.20.1110.10:FF:000034">
    <property type="entry name" value="Cation-transporting ATPase"/>
    <property type="match status" value="1"/>
</dbReference>
<dbReference type="FunFam" id="3.40.1110.10:FF:000026">
    <property type="entry name" value="Cation-transporting ATPase"/>
    <property type="match status" value="1"/>
</dbReference>
<dbReference type="InterPro" id="IPR006544">
    <property type="entry name" value="P-type_TPase_V"/>
</dbReference>
<feature type="transmembrane region" description="Helical" evidence="13">
    <location>
        <begin position="298"/>
        <end position="317"/>
    </location>
</feature>
<dbReference type="InterPro" id="IPR059000">
    <property type="entry name" value="ATPase_P-type_domA"/>
</dbReference>
<dbReference type="FunFam" id="2.70.150.10:FF:000067">
    <property type="entry name" value="Cation-transporting ATPase"/>
    <property type="match status" value="1"/>
</dbReference>
<dbReference type="GO" id="GO:0016887">
    <property type="term" value="F:ATP hydrolysis activity"/>
    <property type="evidence" value="ECO:0007669"/>
    <property type="project" value="InterPro"/>
</dbReference>
<keyword evidence="9 13" id="KW-1278">Translocase</keyword>
<dbReference type="EMBL" id="OU895878">
    <property type="protein sequence ID" value="CAG9801658.1"/>
    <property type="molecule type" value="Genomic_DNA"/>
</dbReference>
<dbReference type="OrthoDB" id="48943at2759"/>
<evidence type="ECO:0000256" key="2">
    <source>
        <dbReference type="ARBA" id="ARBA00006000"/>
    </source>
</evidence>
<dbReference type="Proteomes" id="UP001153620">
    <property type="component" value="Chromosome 2"/>
</dbReference>
<feature type="domain" description="P5B-type ATPase N-terminal" evidence="16">
    <location>
        <begin position="80"/>
        <end position="219"/>
    </location>
</feature>
<evidence type="ECO:0000259" key="15">
    <source>
        <dbReference type="Pfam" id="PF00122"/>
    </source>
</evidence>
<dbReference type="FunFam" id="3.40.50.1000:FF:000068">
    <property type="entry name" value="Cation-transporting ATPase"/>
    <property type="match status" value="1"/>
</dbReference>
<keyword evidence="5 13" id="KW-0479">Metal-binding</keyword>
<evidence type="ECO:0000256" key="5">
    <source>
        <dbReference type="ARBA" id="ARBA00022723"/>
    </source>
</evidence>
<keyword evidence="8 13" id="KW-0460">Magnesium</keyword>
<dbReference type="Pfam" id="PF00122">
    <property type="entry name" value="E1-E2_ATPase"/>
    <property type="match status" value="1"/>
</dbReference>
<evidence type="ECO:0000256" key="8">
    <source>
        <dbReference type="ARBA" id="ARBA00022842"/>
    </source>
</evidence>
<feature type="compositionally biased region" description="Polar residues" evidence="14">
    <location>
        <begin position="1455"/>
        <end position="1464"/>
    </location>
</feature>
<feature type="transmembrane region" description="Helical" evidence="13">
    <location>
        <begin position="94"/>
        <end position="113"/>
    </location>
</feature>
<dbReference type="Gene3D" id="3.40.1110.10">
    <property type="entry name" value="Calcium-transporting ATPase, cytoplasmic domain N"/>
    <property type="match status" value="1"/>
</dbReference>
<evidence type="ECO:0000256" key="12">
    <source>
        <dbReference type="ARBA" id="ARBA00049360"/>
    </source>
</evidence>